<organism evidence="1 2">
    <name type="scientific">Aspergillus niger ATCC 13496</name>
    <dbReference type="NCBI Taxonomy" id="1353008"/>
    <lineage>
        <taxon>Eukaryota</taxon>
        <taxon>Fungi</taxon>
        <taxon>Dikarya</taxon>
        <taxon>Ascomycota</taxon>
        <taxon>Pezizomycotina</taxon>
        <taxon>Eurotiomycetes</taxon>
        <taxon>Eurotiomycetidae</taxon>
        <taxon>Eurotiales</taxon>
        <taxon>Aspergillaceae</taxon>
        <taxon>Aspergillus</taxon>
        <taxon>Aspergillus subgen. Circumdati</taxon>
    </lineage>
</organism>
<protein>
    <submittedName>
        <fullName evidence="1">Uncharacterized protein</fullName>
    </submittedName>
</protein>
<gene>
    <name evidence="1" type="ORF">M747DRAFT_296116</name>
</gene>
<dbReference type="VEuPathDB" id="FungiDB:M747DRAFT_296116"/>
<accession>A0A370C3C0</accession>
<dbReference type="AlphaFoldDB" id="A0A370C3C0"/>
<reference evidence="1 2" key="1">
    <citation type="submission" date="2018-07" db="EMBL/GenBank/DDBJ databases">
        <title>Section-level genome sequencing of Aspergillus section Nigri to investigate inter- and intra-species variation.</title>
        <authorList>
            <consortium name="DOE Joint Genome Institute"/>
            <person name="Vesth T.C."/>
            <person name="Nybo J.L."/>
            <person name="Theobald S."/>
            <person name="Frisvad J.C."/>
            <person name="Larsen T.O."/>
            <person name="Nielsen K.F."/>
            <person name="Hoof J.B."/>
            <person name="Brandl J."/>
            <person name="Salamov A."/>
            <person name="Riley R."/>
            <person name="Gladden J.M."/>
            <person name="Phatale P."/>
            <person name="Nielsen M.T."/>
            <person name="Lyhne E.K."/>
            <person name="Kogle M.E."/>
            <person name="Strasser K."/>
            <person name="McDonnell E."/>
            <person name="Barry K."/>
            <person name="Clum A."/>
            <person name="Chen C."/>
            <person name="Nolan M."/>
            <person name="Sandor L."/>
            <person name="Kuo A."/>
            <person name="Lipzen A."/>
            <person name="Hainaut M."/>
            <person name="Drula E."/>
            <person name="Tsang A."/>
            <person name="Magnuson J.K."/>
            <person name="Henrissat B."/>
            <person name="Wiebenga A."/>
            <person name="Simmons B.A."/>
            <person name="Makela M.R."/>
            <person name="De vries R.P."/>
            <person name="Grigoriev I.V."/>
            <person name="Mortensen U.H."/>
            <person name="Baker S.E."/>
            <person name="Andersen M.R."/>
        </authorList>
    </citation>
    <scope>NUCLEOTIDE SEQUENCE [LARGE SCALE GENOMIC DNA]</scope>
    <source>
        <strain evidence="1 2">ATCC 13496</strain>
    </source>
</reference>
<sequence length="97" mass="10887">MKESSGLPLGFWTIYSIAPRVVLCTGYTVEGGPNKKVRSRIYAPSTLISIESPPPNCQFASRLGLGSGTAFPRQYMIVLQVNRFVTSPIKSRRRYRY</sequence>
<dbReference type="EMBL" id="KZ851916">
    <property type="protein sequence ID" value="RDH20122.1"/>
    <property type="molecule type" value="Genomic_DNA"/>
</dbReference>
<dbReference type="Proteomes" id="UP000253845">
    <property type="component" value="Unassembled WGS sequence"/>
</dbReference>
<evidence type="ECO:0000313" key="1">
    <source>
        <dbReference type="EMBL" id="RDH20122.1"/>
    </source>
</evidence>
<name>A0A370C3C0_ASPNG</name>
<proteinExistence type="predicted"/>
<evidence type="ECO:0000313" key="2">
    <source>
        <dbReference type="Proteomes" id="UP000253845"/>
    </source>
</evidence>